<dbReference type="InterPro" id="IPR037171">
    <property type="entry name" value="NagB/RpiA_transferase-like"/>
</dbReference>
<accession>A0ABP6XN80</accession>
<dbReference type="EMBL" id="BAABCY010000039">
    <property type="protein sequence ID" value="GAA3567371.1"/>
    <property type="molecule type" value="Genomic_DNA"/>
</dbReference>
<dbReference type="Proteomes" id="UP001500954">
    <property type="component" value="Unassembled WGS sequence"/>
</dbReference>
<reference evidence="3" key="1">
    <citation type="journal article" date="2019" name="Int. J. Syst. Evol. Microbiol.">
        <title>The Global Catalogue of Microorganisms (GCM) 10K type strain sequencing project: providing services to taxonomists for standard genome sequencing and annotation.</title>
        <authorList>
            <consortium name="The Broad Institute Genomics Platform"/>
            <consortium name="The Broad Institute Genome Sequencing Center for Infectious Disease"/>
            <person name="Wu L."/>
            <person name="Ma J."/>
        </authorList>
    </citation>
    <scope>NUCLEOTIDE SEQUENCE [LARGE SCALE GENOMIC DNA]</scope>
    <source>
        <strain evidence="3">JCM 17111</strain>
    </source>
</reference>
<feature type="domain" description="LUD" evidence="1">
    <location>
        <begin position="46"/>
        <end position="204"/>
    </location>
</feature>
<dbReference type="Gene3D" id="3.40.50.10420">
    <property type="entry name" value="NagB/RpiA/CoA transferase-like"/>
    <property type="match status" value="1"/>
</dbReference>
<name>A0ABP6XN80_9FLAO</name>
<comment type="caution">
    <text evidence="2">The sequence shown here is derived from an EMBL/GenBank/DDBJ whole genome shotgun (WGS) entry which is preliminary data.</text>
</comment>
<keyword evidence="3" id="KW-1185">Reference proteome</keyword>
<gene>
    <name evidence="2" type="ORF">GCM10022395_16880</name>
</gene>
<proteinExistence type="predicted"/>
<evidence type="ECO:0000313" key="3">
    <source>
        <dbReference type="Proteomes" id="UP001500954"/>
    </source>
</evidence>
<dbReference type="SUPFAM" id="SSF100950">
    <property type="entry name" value="NagB/RpiA/CoA transferase-like"/>
    <property type="match status" value="1"/>
</dbReference>
<sequence>MIGIKKEIKMGSRDSILANIKHNKPELLPLPEIDFGVFEDTLDLVEEFTKKVEIVGGNVFNLGSIEEVLKQVKTLFPDTSHNYSTVEGTANFNTISLETLQRPHDLNDLDVLVLESSVAVSENGAVWISNNQLPVRVLPFITKHLVLVLNKSCLVPNLHHAYKALNGIDNDFGVFISGPSKTADIEQSLVIGAHGALSLSVFLID</sequence>
<evidence type="ECO:0000259" key="1">
    <source>
        <dbReference type="Pfam" id="PF02589"/>
    </source>
</evidence>
<dbReference type="Pfam" id="PF02589">
    <property type="entry name" value="LUD_dom"/>
    <property type="match status" value="1"/>
</dbReference>
<dbReference type="PANTHER" id="PTHR43682">
    <property type="entry name" value="LACTATE UTILIZATION PROTEIN C"/>
    <property type="match status" value="1"/>
</dbReference>
<dbReference type="InterPro" id="IPR003741">
    <property type="entry name" value="LUD_dom"/>
</dbReference>
<protein>
    <submittedName>
        <fullName evidence="2">LUD domain-containing protein</fullName>
    </submittedName>
</protein>
<organism evidence="2 3">
    <name type="scientific">Snuella lapsa</name>
    <dbReference type="NCBI Taxonomy" id="870481"/>
    <lineage>
        <taxon>Bacteria</taxon>
        <taxon>Pseudomonadati</taxon>
        <taxon>Bacteroidota</taxon>
        <taxon>Flavobacteriia</taxon>
        <taxon>Flavobacteriales</taxon>
        <taxon>Flavobacteriaceae</taxon>
        <taxon>Snuella</taxon>
    </lineage>
</organism>
<evidence type="ECO:0000313" key="2">
    <source>
        <dbReference type="EMBL" id="GAA3567371.1"/>
    </source>
</evidence>
<dbReference type="InterPro" id="IPR024185">
    <property type="entry name" value="FTHF_cligase-like_sf"/>
</dbReference>
<dbReference type="PANTHER" id="PTHR43682:SF1">
    <property type="entry name" value="LACTATE UTILIZATION PROTEIN C"/>
    <property type="match status" value="1"/>
</dbReference>